<evidence type="ECO:0000256" key="9">
    <source>
        <dbReference type="ARBA" id="ARBA00022741"/>
    </source>
</evidence>
<gene>
    <name evidence="15" type="ORF">HID58_076469</name>
</gene>
<evidence type="ECO:0000313" key="16">
    <source>
        <dbReference type="Proteomes" id="UP000824890"/>
    </source>
</evidence>
<dbReference type="Proteomes" id="UP000824890">
    <property type="component" value="Unassembled WGS sequence"/>
</dbReference>
<dbReference type="InterPro" id="IPR048840">
    <property type="entry name" value="PolA_pol_NTPase"/>
</dbReference>
<comment type="cofactor">
    <cofactor evidence="2">
        <name>Mg(2+)</name>
        <dbReference type="ChEBI" id="CHEBI:18420"/>
    </cofactor>
</comment>
<keyword evidence="10" id="KW-0067">ATP-binding</keyword>
<dbReference type="InterPro" id="IPR043519">
    <property type="entry name" value="NT_sf"/>
</dbReference>
<dbReference type="SUPFAM" id="SSF81301">
    <property type="entry name" value="Nucleotidyltransferase"/>
    <property type="match status" value="1"/>
</dbReference>
<dbReference type="SUPFAM" id="SSF55003">
    <property type="entry name" value="PAP/Archaeal CCA-adding enzyme, C-terminal domain"/>
    <property type="match status" value="1"/>
</dbReference>
<evidence type="ECO:0000259" key="14">
    <source>
        <dbReference type="Pfam" id="PF20750"/>
    </source>
</evidence>
<evidence type="ECO:0000256" key="11">
    <source>
        <dbReference type="ARBA" id="ARBA00022842"/>
    </source>
</evidence>
<dbReference type="EC" id="2.7.7.19" evidence="5"/>
<comment type="caution">
    <text evidence="15">The sequence shown here is derived from an EMBL/GenBank/DDBJ whole genome shotgun (WGS) entry which is preliminary data.</text>
</comment>
<evidence type="ECO:0000256" key="10">
    <source>
        <dbReference type="ARBA" id="ARBA00022840"/>
    </source>
</evidence>
<name>A0ABQ7YMK3_BRANA</name>
<feature type="domain" description="Poly(A) polymerase nucleotidyltransferase" evidence="14">
    <location>
        <begin position="93"/>
        <end position="180"/>
    </location>
</feature>
<evidence type="ECO:0000313" key="15">
    <source>
        <dbReference type="EMBL" id="KAH0869447.1"/>
    </source>
</evidence>
<keyword evidence="7" id="KW-0808">Transferase</keyword>
<sequence>VSHAVPGSWHMCWGRFPGIPEPYRPSSEPTGTRDGTQVAYPCNLGNMNTVRSMATKNQQNRKIRYGPKDLDVIKTKALENYLQDTGLYATRGNGFFGELHRMLSELPEVTELHSVPDAYVPLMGFKLNGVSIGLLYAKLPLWIIPEDLDISQDSILQNADEQTVRSLNGCRVTDQIFRLVPNIQSFRTTLRRIRFWAKKRGVYSNVSGFLGGINWALLVARICQLYPNALQTFYTQWHWPNPILLCSIDDEGSSSLGLQVWDPRRNPKDLLHKMPIITPAYPCMNSNMLQFQDDSRPLKCRLFMGLQRKQGVEAVEPFDIRRTIEEFKNTVYCYMLWVHEMEVSVSHVMRRSIPSFVFPGGVRPLQRGTANAVQSRYCESKAGRKRKLGDDETLTDQLRSSKRVAVSVHVENGEDGSPNSSAGSICSAPMKDYCTKGAEESHHPVEKIATPQASHNLVILTKTKQKAHDMFA</sequence>
<evidence type="ECO:0000256" key="5">
    <source>
        <dbReference type="ARBA" id="ARBA00012388"/>
    </source>
</evidence>
<dbReference type="PANTHER" id="PTHR10682">
    <property type="entry name" value="POLY A POLYMERASE"/>
    <property type="match status" value="1"/>
</dbReference>
<keyword evidence="9" id="KW-0547">Nucleotide-binding</keyword>
<comment type="cofactor">
    <cofactor evidence="1">
        <name>Mn(2+)</name>
        <dbReference type="ChEBI" id="CHEBI:29035"/>
    </cofactor>
</comment>
<dbReference type="Pfam" id="PF20750">
    <property type="entry name" value="PAP_NTPase"/>
    <property type="match status" value="1"/>
</dbReference>
<dbReference type="Pfam" id="PF04928">
    <property type="entry name" value="PAP_central"/>
    <property type="match status" value="1"/>
</dbReference>
<organism evidence="15 16">
    <name type="scientific">Brassica napus</name>
    <name type="common">Rape</name>
    <dbReference type="NCBI Taxonomy" id="3708"/>
    <lineage>
        <taxon>Eukaryota</taxon>
        <taxon>Viridiplantae</taxon>
        <taxon>Streptophyta</taxon>
        <taxon>Embryophyta</taxon>
        <taxon>Tracheophyta</taxon>
        <taxon>Spermatophyta</taxon>
        <taxon>Magnoliopsida</taxon>
        <taxon>eudicotyledons</taxon>
        <taxon>Gunneridae</taxon>
        <taxon>Pentapetalae</taxon>
        <taxon>rosids</taxon>
        <taxon>malvids</taxon>
        <taxon>Brassicales</taxon>
        <taxon>Brassicaceae</taxon>
        <taxon>Brassiceae</taxon>
        <taxon>Brassica</taxon>
    </lineage>
</organism>
<comment type="similarity">
    <text evidence="4">Belongs to the poly(A) polymerase family.</text>
</comment>
<dbReference type="InterPro" id="IPR011068">
    <property type="entry name" value="NuclTrfase_I-like_C"/>
</dbReference>
<keyword evidence="12" id="KW-0539">Nucleus</keyword>
<evidence type="ECO:0000256" key="2">
    <source>
        <dbReference type="ARBA" id="ARBA00001946"/>
    </source>
</evidence>
<protein>
    <recommendedName>
        <fullName evidence="5">polynucleotide adenylyltransferase</fullName>
        <ecNumber evidence="5">2.7.7.19</ecNumber>
    </recommendedName>
</protein>
<keyword evidence="6" id="KW-0507">mRNA processing</keyword>
<dbReference type="InterPro" id="IPR007012">
    <property type="entry name" value="PolA_pol_cen_dom"/>
</dbReference>
<evidence type="ECO:0000259" key="13">
    <source>
        <dbReference type="Pfam" id="PF04928"/>
    </source>
</evidence>
<feature type="domain" description="Poly(A) polymerase central" evidence="13">
    <location>
        <begin position="185"/>
        <end position="288"/>
    </location>
</feature>
<evidence type="ECO:0000256" key="1">
    <source>
        <dbReference type="ARBA" id="ARBA00001936"/>
    </source>
</evidence>
<feature type="non-terminal residue" evidence="15">
    <location>
        <position position="1"/>
    </location>
</feature>
<dbReference type="EMBL" id="JAGKQM010000017">
    <property type="protein sequence ID" value="KAH0869447.1"/>
    <property type="molecule type" value="Genomic_DNA"/>
</dbReference>
<evidence type="ECO:0000256" key="4">
    <source>
        <dbReference type="ARBA" id="ARBA00010912"/>
    </source>
</evidence>
<comment type="subcellular location">
    <subcellularLocation>
        <location evidence="3">Nucleus</location>
    </subcellularLocation>
</comment>
<proteinExistence type="inferred from homology"/>
<dbReference type="Gene3D" id="1.10.1410.10">
    <property type="match status" value="1"/>
</dbReference>
<evidence type="ECO:0000256" key="7">
    <source>
        <dbReference type="ARBA" id="ARBA00022679"/>
    </source>
</evidence>
<keyword evidence="11" id="KW-0460">Magnesium</keyword>
<evidence type="ECO:0000256" key="6">
    <source>
        <dbReference type="ARBA" id="ARBA00022664"/>
    </source>
</evidence>
<dbReference type="PANTHER" id="PTHR10682:SF37">
    <property type="entry name" value="POLY(A) POLYMERASE"/>
    <property type="match status" value="1"/>
</dbReference>
<keyword evidence="8" id="KW-0479">Metal-binding</keyword>
<accession>A0ABQ7YMK3</accession>
<evidence type="ECO:0000256" key="12">
    <source>
        <dbReference type="ARBA" id="ARBA00023242"/>
    </source>
</evidence>
<keyword evidence="16" id="KW-1185">Reference proteome</keyword>
<dbReference type="SUPFAM" id="SSF81631">
    <property type="entry name" value="PAP/OAS1 substrate-binding domain"/>
    <property type="match status" value="1"/>
</dbReference>
<evidence type="ECO:0000256" key="3">
    <source>
        <dbReference type="ARBA" id="ARBA00004123"/>
    </source>
</evidence>
<evidence type="ECO:0000256" key="8">
    <source>
        <dbReference type="ARBA" id="ARBA00022723"/>
    </source>
</evidence>
<reference evidence="15 16" key="1">
    <citation type="submission" date="2021-05" db="EMBL/GenBank/DDBJ databases">
        <title>Genome Assembly of Synthetic Allotetraploid Brassica napus Reveals Homoeologous Exchanges between Subgenomes.</title>
        <authorList>
            <person name="Davis J.T."/>
        </authorList>
    </citation>
    <scope>NUCLEOTIDE SEQUENCE [LARGE SCALE GENOMIC DNA]</scope>
    <source>
        <strain evidence="16">cv. Da-Ae</strain>
        <tissue evidence="15">Seedling</tissue>
    </source>
</reference>